<sequence length="273" mass="30580">MRLVTSSDVRNDHYTSLGLRCGSWHTKNTFESLQGLAVEAYEEGWLLSELANQCARSCLLHEEKVLAFHRHSPKLCDSRQYLLGQISSADKSPVYFDMTSNMMVSMKGAREVKLLTKSKEKLQFTVTLSCLVGSTKLRPYIVFKQKTMPSEVFPKGLVVHINKRVYMMKRRGGWVVLSSVATEARSVPQKIHSKPPYFGFVSRSFSSQGEGGAAERGRDMLVIPGGLTGQLQPLDVSVNKPFKDLLCCEYEWLVAEGSELTPRGCKKEPPGRL</sequence>
<dbReference type="OMA" id="CCEYEWL"/>
<reference evidence="1 2" key="1">
    <citation type="journal article" date="2020" name="Cell">
        <title>Large-Scale Comparative Analyses of Tick Genomes Elucidate Their Genetic Diversity and Vector Capacities.</title>
        <authorList>
            <consortium name="Tick Genome and Microbiome Consortium (TIGMIC)"/>
            <person name="Jia N."/>
            <person name="Wang J."/>
            <person name="Shi W."/>
            <person name="Du L."/>
            <person name="Sun Y."/>
            <person name="Zhan W."/>
            <person name="Jiang J.F."/>
            <person name="Wang Q."/>
            <person name="Zhang B."/>
            <person name="Ji P."/>
            <person name="Bell-Sakyi L."/>
            <person name="Cui X.M."/>
            <person name="Yuan T.T."/>
            <person name="Jiang B.G."/>
            <person name="Yang W.F."/>
            <person name="Lam T.T."/>
            <person name="Chang Q.C."/>
            <person name="Ding S.J."/>
            <person name="Wang X.J."/>
            <person name="Zhu J.G."/>
            <person name="Ruan X.D."/>
            <person name="Zhao L."/>
            <person name="Wei J.T."/>
            <person name="Ye R.Z."/>
            <person name="Que T.C."/>
            <person name="Du C.H."/>
            <person name="Zhou Y.H."/>
            <person name="Cheng J.X."/>
            <person name="Dai P.F."/>
            <person name="Guo W.B."/>
            <person name="Han X.H."/>
            <person name="Huang E.J."/>
            <person name="Li L.F."/>
            <person name="Wei W."/>
            <person name="Gao Y.C."/>
            <person name="Liu J.Z."/>
            <person name="Shao H.Z."/>
            <person name="Wang X."/>
            <person name="Wang C.C."/>
            <person name="Yang T.C."/>
            <person name="Huo Q.B."/>
            <person name="Li W."/>
            <person name="Chen H.Y."/>
            <person name="Chen S.E."/>
            <person name="Zhou L.G."/>
            <person name="Ni X.B."/>
            <person name="Tian J.H."/>
            <person name="Sheng Y."/>
            <person name="Liu T."/>
            <person name="Pan Y.S."/>
            <person name="Xia L.Y."/>
            <person name="Li J."/>
            <person name="Zhao F."/>
            <person name="Cao W.C."/>
        </authorList>
    </citation>
    <scope>NUCLEOTIDE SEQUENCE [LARGE SCALE GENOMIC DNA]</scope>
    <source>
        <strain evidence="1">HaeL-2018</strain>
    </source>
</reference>
<gene>
    <name evidence="1" type="ORF">HPB48_003771</name>
</gene>
<organism evidence="1 2">
    <name type="scientific">Haemaphysalis longicornis</name>
    <name type="common">Bush tick</name>
    <dbReference type="NCBI Taxonomy" id="44386"/>
    <lineage>
        <taxon>Eukaryota</taxon>
        <taxon>Metazoa</taxon>
        <taxon>Ecdysozoa</taxon>
        <taxon>Arthropoda</taxon>
        <taxon>Chelicerata</taxon>
        <taxon>Arachnida</taxon>
        <taxon>Acari</taxon>
        <taxon>Parasitiformes</taxon>
        <taxon>Ixodida</taxon>
        <taxon>Ixodoidea</taxon>
        <taxon>Ixodidae</taxon>
        <taxon>Haemaphysalinae</taxon>
        <taxon>Haemaphysalis</taxon>
    </lineage>
</organism>
<evidence type="ECO:0000313" key="1">
    <source>
        <dbReference type="EMBL" id="KAH9361820.1"/>
    </source>
</evidence>
<keyword evidence="2" id="KW-1185">Reference proteome</keyword>
<evidence type="ECO:0000313" key="2">
    <source>
        <dbReference type="Proteomes" id="UP000821853"/>
    </source>
</evidence>
<comment type="caution">
    <text evidence="1">The sequence shown here is derived from an EMBL/GenBank/DDBJ whole genome shotgun (WGS) entry which is preliminary data.</text>
</comment>
<accession>A0A9J6FIW4</accession>
<dbReference type="AlphaFoldDB" id="A0A9J6FIW4"/>
<protein>
    <submittedName>
        <fullName evidence="1">Uncharacterized protein</fullName>
    </submittedName>
</protein>
<dbReference type="EMBL" id="JABSTR010000001">
    <property type="protein sequence ID" value="KAH9361820.1"/>
    <property type="molecule type" value="Genomic_DNA"/>
</dbReference>
<proteinExistence type="predicted"/>
<name>A0A9J6FIW4_HAELO</name>
<dbReference type="Proteomes" id="UP000821853">
    <property type="component" value="Chromosome 1"/>
</dbReference>
<dbReference type="OrthoDB" id="6486159at2759"/>
<dbReference type="VEuPathDB" id="VectorBase:HLOH_041957"/>